<sequence length="265" mass="29926">MVRQFFSLLFIVAASCSLLRESQCVSAQEFRIETEIYVGDATEPASHTVTLFEKSAVYEFVDSPQQVIVYRQGPEGKSGQFILLDVVRECRTDVEADRVSKLMVKMTEWASEHKDPLLKFSAKPSFDETFDSDTGALTLANKEWTYRTATIKAQDAASLKRYREFTDRYAELSSMMYNSPPPGPRLALNSSLAKHGVVPVEIQRSLGGDDKNAVRATHLFSWRLSREDRTRLDEAQAHLANFKKVDNEQFIAARTGKDVVRGQSK</sequence>
<dbReference type="AlphaFoldDB" id="A0A5K7X8H9"/>
<dbReference type="PROSITE" id="PS51257">
    <property type="entry name" value="PROKAR_LIPOPROTEIN"/>
    <property type="match status" value="1"/>
</dbReference>
<protein>
    <submittedName>
        <fullName evidence="1">Uncharacterized protein</fullName>
    </submittedName>
</protein>
<gene>
    <name evidence="1" type="ORF">PLANPX_1759</name>
</gene>
<dbReference type="EMBL" id="AP021861">
    <property type="protein sequence ID" value="BBO32147.1"/>
    <property type="molecule type" value="Genomic_DNA"/>
</dbReference>
<evidence type="ECO:0000313" key="1">
    <source>
        <dbReference type="EMBL" id="BBO32147.1"/>
    </source>
</evidence>
<proteinExistence type="predicted"/>
<dbReference type="RefSeq" id="WP_152098164.1">
    <property type="nucleotide sequence ID" value="NZ_AP021861.1"/>
</dbReference>
<evidence type="ECO:0000313" key="2">
    <source>
        <dbReference type="Proteomes" id="UP000326837"/>
    </source>
</evidence>
<name>A0A5K7X8H9_9BACT</name>
<keyword evidence="2" id="KW-1185">Reference proteome</keyword>
<dbReference type="KEGG" id="lpav:PLANPX_1759"/>
<organism evidence="1 2">
    <name type="scientific">Lacipirellula parvula</name>
    <dbReference type="NCBI Taxonomy" id="2650471"/>
    <lineage>
        <taxon>Bacteria</taxon>
        <taxon>Pseudomonadati</taxon>
        <taxon>Planctomycetota</taxon>
        <taxon>Planctomycetia</taxon>
        <taxon>Pirellulales</taxon>
        <taxon>Lacipirellulaceae</taxon>
        <taxon>Lacipirellula</taxon>
    </lineage>
</organism>
<accession>A0A5K7X8H9</accession>
<dbReference type="Proteomes" id="UP000326837">
    <property type="component" value="Chromosome"/>
</dbReference>
<reference evidence="2" key="1">
    <citation type="submission" date="2019-10" db="EMBL/GenBank/DDBJ databases">
        <title>Lacipirellula parvula gen. nov., sp. nov., representing a lineage of planctomycetes widespread in freshwater anoxic habitats, and description of the family Lacipirellulaceae.</title>
        <authorList>
            <person name="Dedysh S.N."/>
            <person name="Kulichevskaya I.S."/>
            <person name="Beletsky A.V."/>
            <person name="Rakitin A.L."/>
            <person name="Mardanov A.V."/>
            <person name="Ivanova A.A."/>
            <person name="Saltykova V.X."/>
            <person name="Rijpstra W.I.C."/>
            <person name="Sinninghe Damste J.S."/>
            <person name="Ravin N.V."/>
        </authorList>
    </citation>
    <scope>NUCLEOTIDE SEQUENCE [LARGE SCALE GENOMIC DNA]</scope>
    <source>
        <strain evidence="2">PX69</strain>
    </source>
</reference>